<sequence length="127" mass="13739">MCLRSYGANTGTATTVRNGERLVEVEVRNVASDVAVAGETEKRVEVCTVDVDLTTGVMDCRCDGLDPVFVDPVGRRVCDHECRERIAVLLDFRVQVGDVNVTVFFTSNDDNLHSGQDGGRCVSTVSA</sequence>
<name>A0A6J6FNP6_9ZZZZ</name>
<dbReference type="EMBL" id="CAEZUE010000050">
    <property type="protein sequence ID" value="CAB4590656.1"/>
    <property type="molecule type" value="Genomic_DNA"/>
</dbReference>
<proteinExistence type="predicted"/>
<evidence type="ECO:0000313" key="1">
    <source>
        <dbReference type="EMBL" id="CAB4590656.1"/>
    </source>
</evidence>
<accession>A0A6J6FNP6</accession>
<protein>
    <submittedName>
        <fullName evidence="1">Unannotated protein</fullName>
    </submittedName>
</protein>
<reference evidence="1" key="1">
    <citation type="submission" date="2020-05" db="EMBL/GenBank/DDBJ databases">
        <authorList>
            <person name="Chiriac C."/>
            <person name="Salcher M."/>
            <person name="Ghai R."/>
            <person name="Kavagutti S V."/>
        </authorList>
    </citation>
    <scope>NUCLEOTIDE SEQUENCE</scope>
</reference>
<gene>
    <name evidence="1" type="ORF">UFOPK1788_00507</name>
</gene>
<organism evidence="1">
    <name type="scientific">freshwater metagenome</name>
    <dbReference type="NCBI Taxonomy" id="449393"/>
    <lineage>
        <taxon>unclassified sequences</taxon>
        <taxon>metagenomes</taxon>
        <taxon>ecological metagenomes</taxon>
    </lineage>
</organism>
<dbReference type="AlphaFoldDB" id="A0A6J6FNP6"/>